<accession>E8M3E2</accession>
<evidence type="ECO:0000256" key="1">
    <source>
        <dbReference type="SAM" id="SignalP"/>
    </source>
</evidence>
<dbReference type="PANTHER" id="PTHR41252:SF1">
    <property type="entry name" value="BLR2505 PROTEIN"/>
    <property type="match status" value="1"/>
</dbReference>
<evidence type="ECO:0000313" key="4">
    <source>
        <dbReference type="Proteomes" id="UP000006228"/>
    </source>
</evidence>
<feature type="domain" description="SnoaL-like" evidence="2">
    <location>
        <begin position="66"/>
        <end position="167"/>
    </location>
</feature>
<dbReference type="eggNOG" id="COG3631">
    <property type="taxonomic scope" value="Bacteria"/>
</dbReference>
<reference evidence="3 4" key="1">
    <citation type="journal article" date="2012" name="Int. J. Syst. Evol. Microbiol.">
        <title>Vibrio caribbeanicus sp. nov., isolated from the marine sponge Scleritoderma cyanea.</title>
        <authorList>
            <person name="Hoffmann M."/>
            <person name="Monday S.R."/>
            <person name="Allard M.W."/>
            <person name="Strain E.A."/>
            <person name="Whittaker P."/>
            <person name="Naum M."/>
            <person name="McCarthy P.J."/>
            <person name="Lopez J.V."/>
            <person name="Fischer M."/>
            <person name="Brown E.W."/>
        </authorList>
    </citation>
    <scope>NUCLEOTIDE SEQUENCE [LARGE SCALE GENOMIC DNA]</scope>
    <source>
        <strain evidence="4">DSMZ 21326</strain>
    </source>
</reference>
<dbReference type="AlphaFoldDB" id="E8M3E2"/>
<protein>
    <recommendedName>
        <fullName evidence="2">SnoaL-like domain-containing protein</fullName>
    </recommendedName>
</protein>
<evidence type="ECO:0000259" key="2">
    <source>
        <dbReference type="Pfam" id="PF12680"/>
    </source>
</evidence>
<dbReference type="OrthoDB" id="9797498at2"/>
<dbReference type="SUPFAM" id="SSF54427">
    <property type="entry name" value="NTF2-like"/>
    <property type="match status" value="1"/>
</dbReference>
<sequence>MNTTKCLKTLLLSLFAAASFNSAVAAESTNTLAIQDAVEINNPTLWPKPANPVAKGSEQSSALKVVQGFFAAYGAGDMETLKQYVAEDVEWHIPGRHKLAGTKRGIDEFVGFFNQLGKAGFKAEVMILAANDTYVIDAHRGWSTAEGEQIDVNWVLLYQIKDGKIQRVQNFSGDLYRSDAFFNHFFAE</sequence>
<dbReference type="EMBL" id="AEVT01000018">
    <property type="protein sequence ID" value="EGA71448.1"/>
    <property type="molecule type" value="Genomic_DNA"/>
</dbReference>
<keyword evidence="1" id="KW-0732">Signal</keyword>
<feature type="chain" id="PRO_5003224689" description="SnoaL-like domain-containing protein" evidence="1">
    <location>
        <begin position="26"/>
        <end position="188"/>
    </location>
</feature>
<dbReference type="PANTHER" id="PTHR41252">
    <property type="entry name" value="BLR2505 PROTEIN"/>
    <property type="match status" value="1"/>
</dbReference>
<dbReference type="InterPro" id="IPR032710">
    <property type="entry name" value="NTF2-like_dom_sf"/>
</dbReference>
<comment type="caution">
    <text evidence="3">The sequence shown here is derived from an EMBL/GenBank/DDBJ whole genome shotgun (WGS) entry which is preliminary data.</text>
</comment>
<feature type="signal peptide" evidence="1">
    <location>
        <begin position="1"/>
        <end position="25"/>
    </location>
</feature>
<dbReference type="InterPro" id="IPR037401">
    <property type="entry name" value="SnoaL-like"/>
</dbReference>
<dbReference type="RefSeq" id="WP_008074008.1">
    <property type="nucleotide sequence ID" value="NZ_AEVT01000018.1"/>
</dbReference>
<proteinExistence type="predicted"/>
<dbReference type="Proteomes" id="UP000006228">
    <property type="component" value="Unassembled WGS sequence"/>
</dbReference>
<organism evidence="3 4">
    <name type="scientific">Vibrio sinaloensis DSM 21326</name>
    <dbReference type="NCBI Taxonomy" id="945550"/>
    <lineage>
        <taxon>Bacteria</taxon>
        <taxon>Pseudomonadati</taxon>
        <taxon>Pseudomonadota</taxon>
        <taxon>Gammaproteobacteria</taxon>
        <taxon>Vibrionales</taxon>
        <taxon>Vibrionaceae</taxon>
        <taxon>Vibrio</taxon>
        <taxon>Vibrio oreintalis group</taxon>
    </lineage>
</organism>
<name>E8M3E2_PHOS4</name>
<gene>
    <name evidence="3" type="ORF">VISI1226_11716</name>
</gene>
<evidence type="ECO:0000313" key="3">
    <source>
        <dbReference type="EMBL" id="EGA71448.1"/>
    </source>
</evidence>
<dbReference type="GeneID" id="95567973"/>
<dbReference type="Gene3D" id="3.10.450.50">
    <property type="match status" value="1"/>
</dbReference>
<dbReference type="Pfam" id="PF12680">
    <property type="entry name" value="SnoaL_2"/>
    <property type="match status" value="1"/>
</dbReference>